<dbReference type="SUPFAM" id="SSF51445">
    <property type="entry name" value="(Trans)glycosidases"/>
    <property type="match status" value="1"/>
</dbReference>
<reference evidence="2" key="1">
    <citation type="submission" date="2012-11" db="EMBL/GenBank/DDBJ databases">
        <title>Permanent draft genomes of Rhodopirellula europaea strain SH398 and 6C.</title>
        <authorList>
            <person name="Richter M."/>
            <person name="Richter-Heitmann T."/>
            <person name="Frank C."/>
            <person name="Harder J."/>
            <person name="Glockner F.O."/>
        </authorList>
    </citation>
    <scope>NUCLEOTIDE SEQUENCE</scope>
    <source>
        <strain evidence="2">6C</strain>
    </source>
</reference>
<name>M2A9L6_9BACT</name>
<reference evidence="2" key="2">
    <citation type="journal article" date="2013" name="Mar. Genomics">
        <title>Expression of sulfatases in Rhodopirellula baltica and the diversity of sulfatases in the genus Rhodopirellula.</title>
        <authorList>
            <person name="Wegner C.E."/>
            <person name="Richter-Heitmann T."/>
            <person name="Klindworth A."/>
            <person name="Klockow C."/>
            <person name="Richter M."/>
            <person name="Achstetter T."/>
            <person name="Glockner F.O."/>
            <person name="Harder J."/>
        </authorList>
    </citation>
    <scope>NUCLEOTIDE SEQUENCE [LARGE SCALE GENOMIC DNA]</scope>
    <source>
        <strain evidence="2">6C</strain>
    </source>
</reference>
<dbReference type="Gene3D" id="3.20.20.80">
    <property type="entry name" value="Glycosidases"/>
    <property type="match status" value="3"/>
</dbReference>
<feature type="signal peptide" evidence="1">
    <location>
        <begin position="1"/>
        <end position="19"/>
    </location>
</feature>
<dbReference type="InterPro" id="IPR017853">
    <property type="entry name" value="GH"/>
</dbReference>
<feature type="chain" id="PRO_5004020464" evidence="1">
    <location>
        <begin position="20"/>
        <end position="386"/>
    </location>
</feature>
<protein>
    <submittedName>
        <fullName evidence="2">Beta-agarase</fullName>
    </submittedName>
</protein>
<keyword evidence="3" id="KW-1185">Reference proteome</keyword>
<gene>
    <name evidence="2" type="ORF">RE6C_00367</name>
</gene>
<evidence type="ECO:0000313" key="2">
    <source>
        <dbReference type="EMBL" id="EMB18911.1"/>
    </source>
</evidence>
<comment type="caution">
    <text evidence="2">The sequence shown here is derived from an EMBL/GenBank/DDBJ whole genome shotgun (WGS) entry which is preliminary data.</text>
</comment>
<keyword evidence="1" id="KW-0732">Signal</keyword>
<dbReference type="PATRIC" id="fig|1263867.3.peg.401"/>
<accession>M2A9L6</accession>
<dbReference type="Proteomes" id="UP000011529">
    <property type="component" value="Unassembled WGS sequence"/>
</dbReference>
<organism evidence="2 3">
    <name type="scientific">Rhodopirellula europaea 6C</name>
    <dbReference type="NCBI Taxonomy" id="1263867"/>
    <lineage>
        <taxon>Bacteria</taxon>
        <taxon>Pseudomonadati</taxon>
        <taxon>Planctomycetota</taxon>
        <taxon>Planctomycetia</taxon>
        <taxon>Pirellulales</taxon>
        <taxon>Pirellulaceae</taxon>
        <taxon>Rhodopirellula</taxon>
    </lineage>
</organism>
<dbReference type="AlphaFoldDB" id="M2A9L6"/>
<sequence>MIGNALAFTCMVSVLTVVAASAQDAAPARSQSIGLTEIDGRTWLITPDGKPFFAHGITHVTNRSLSKDYGAVSKACKDLGFNAYGYGCPPELKKDMPYVEGRNYVPISMYRSKGGSFRFIDIFDPQVQQRLATQVKQTCLQNRDNPNLIGYYWTDLGAWPLKNSIGKNWVDFTRDLPADAPGRKAYDEFVNIWNGDDAQARDLAFLRLIAREYFRVMGEANRKHDPDHLIFGERFAFNTIVPEVLEELVPWVDAIAIQPPFQPGFPEAKYQEIHELTGKPILICDFAIRFQDGDKSIRGWKLQEDARTAGVEYAKYIHAALVTPYIIGAFWCNPIDSTGAFNKGGGLKQGLFGDELAPRPGLSEAVIELNRHIAKITPDRTNAPGN</sequence>
<evidence type="ECO:0000256" key="1">
    <source>
        <dbReference type="SAM" id="SignalP"/>
    </source>
</evidence>
<proteinExistence type="predicted"/>
<evidence type="ECO:0000313" key="3">
    <source>
        <dbReference type="Proteomes" id="UP000011529"/>
    </source>
</evidence>
<dbReference type="EMBL" id="ANMO01000023">
    <property type="protein sequence ID" value="EMB18911.1"/>
    <property type="molecule type" value="Genomic_DNA"/>
</dbReference>